<dbReference type="InterPro" id="IPR036412">
    <property type="entry name" value="HAD-like_sf"/>
</dbReference>
<gene>
    <name evidence="1" type="ORF">GCM10022255_093210</name>
</gene>
<dbReference type="NCBIfam" id="TIGR01681">
    <property type="entry name" value="HAD-SF-IIIC"/>
    <property type="match status" value="1"/>
</dbReference>
<evidence type="ECO:0000313" key="1">
    <source>
        <dbReference type="EMBL" id="GAA4261265.1"/>
    </source>
</evidence>
<evidence type="ECO:0000313" key="2">
    <source>
        <dbReference type="Proteomes" id="UP001500620"/>
    </source>
</evidence>
<accession>A0ABP8DPV1</accession>
<dbReference type="InterPro" id="IPR010033">
    <property type="entry name" value="HAD_SF_ppase_IIIC"/>
</dbReference>
<dbReference type="EMBL" id="BAABAT010000045">
    <property type="protein sequence ID" value="GAA4261265.1"/>
    <property type="molecule type" value="Genomic_DNA"/>
</dbReference>
<keyword evidence="2" id="KW-1185">Reference proteome</keyword>
<dbReference type="Gene3D" id="3.40.50.1000">
    <property type="entry name" value="HAD superfamily/HAD-like"/>
    <property type="match status" value="1"/>
</dbReference>
<dbReference type="InterPro" id="IPR023214">
    <property type="entry name" value="HAD_sf"/>
</dbReference>
<sequence length="626" mass="68335">MDMTGLLARTRRLLAPDARADPDLLTELGRTSDIAAAREAGRLLAGIPGRRVTGRELRPLRVAVATTFTCDAVPAFLTIALLASGIDAEVHLTAPDQFLVELNDPSSGLARFRPDVTLCLLDEAMFWPSELDGTDLPALREELHRRRDALAAALRALQARSAAQVLVHTVPLPQIRLRSIVAYRSRAALARLWRELNIDLLDLAEHIDGVHVLEWEALLVEHAGPFRDARRHRFAAMSWSPSAQRLYATEAARFCRAAAGMSAKCLVLDLDNTLWGGVLGDDGPEHLDVGTLYPGNAYLETQRTALALRRQGVLLAISSKNDPDLVERVFAEHPGLALRTADFSTTAVNWLSKDGNVAAIAEELGIGLDSIVFADDSRFECELVAGFLPSVNVVHLAGDPAEHAGRLVTEGHFDVLSTTDTDRQRPELYRARAERQRHRAEHPASAAEYLRTIGLSVSVRTADAFMLPRIRQLRLRTNQFTLLGPGAGPPDTEAADGTRDRRVLGFEATDRFGDEGLVGAVWLAGDGRRWLIENFVMSCRVFSRGIEFAVLQDVIDRAVAASAVRLDASFRSTGRNGAAKAFLDEAGFAPTGAAEGVARYTLPLVPAPSPCPDWITLRKVDDYVSR</sequence>
<dbReference type="Proteomes" id="UP001500620">
    <property type="component" value="Unassembled WGS sequence"/>
</dbReference>
<reference evidence="2" key="1">
    <citation type="journal article" date="2019" name="Int. J. Syst. Evol. Microbiol.">
        <title>The Global Catalogue of Microorganisms (GCM) 10K type strain sequencing project: providing services to taxonomists for standard genome sequencing and annotation.</title>
        <authorList>
            <consortium name="The Broad Institute Genomics Platform"/>
            <consortium name="The Broad Institute Genome Sequencing Center for Infectious Disease"/>
            <person name="Wu L."/>
            <person name="Ma J."/>
        </authorList>
    </citation>
    <scope>NUCLEOTIDE SEQUENCE [LARGE SCALE GENOMIC DNA]</scope>
    <source>
        <strain evidence="2">JCM 17441</strain>
    </source>
</reference>
<dbReference type="InterPro" id="IPR036514">
    <property type="entry name" value="SGNH_hydro_sf"/>
</dbReference>
<dbReference type="Gene3D" id="3.40.50.1110">
    <property type="entry name" value="SGNH hydrolase"/>
    <property type="match status" value="1"/>
</dbReference>
<dbReference type="InterPro" id="IPR010037">
    <property type="entry name" value="FkbH_domain"/>
</dbReference>
<proteinExistence type="predicted"/>
<dbReference type="SUPFAM" id="SSF56784">
    <property type="entry name" value="HAD-like"/>
    <property type="match status" value="1"/>
</dbReference>
<name>A0ABP8DPV1_9ACTN</name>
<organism evidence="1 2">
    <name type="scientific">Dactylosporangium darangshiense</name>
    <dbReference type="NCBI Taxonomy" id="579108"/>
    <lineage>
        <taxon>Bacteria</taxon>
        <taxon>Bacillati</taxon>
        <taxon>Actinomycetota</taxon>
        <taxon>Actinomycetes</taxon>
        <taxon>Micromonosporales</taxon>
        <taxon>Micromonosporaceae</taxon>
        <taxon>Dactylosporangium</taxon>
    </lineage>
</organism>
<dbReference type="NCBIfam" id="TIGR01686">
    <property type="entry name" value="FkbH"/>
    <property type="match status" value="1"/>
</dbReference>
<protein>
    <submittedName>
        <fullName evidence="1">HAD-IIIC family phosphatase</fullName>
    </submittedName>
</protein>
<comment type="caution">
    <text evidence="1">The sequence shown here is derived from an EMBL/GenBank/DDBJ whole genome shotgun (WGS) entry which is preliminary data.</text>
</comment>